<evidence type="ECO:0000313" key="2">
    <source>
        <dbReference type="Proteomes" id="UP000092445"/>
    </source>
</evidence>
<dbReference type="VEuPathDB" id="VectorBase:GPAI018339"/>
<protein>
    <submittedName>
        <fullName evidence="1">Uncharacterized protein</fullName>
    </submittedName>
</protein>
<keyword evidence="2" id="KW-1185">Reference proteome</keyword>
<dbReference type="EnsemblMetazoa" id="GPAI018339-RA">
    <property type="protein sequence ID" value="GPAI018339-PA"/>
    <property type="gene ID" value="GPAI018339"/>
</dbReference>
<reference evidence="1" key="2">
    <citation type="submission" date="2020-05" db="UniProtKB">
        <authorList>
            <consortium name="EnsemblMetazoa"/>
        </authorList>
    </citation>
    <scope>IDENTIFICATION</scope>
    <source>
        <strain evidence="1">IAEA</strain>
    </source>
</reference>
<sequence length="173" mass="20226">MDPQWLPLTFYRRRYATLWLLQNIAHACQLPGSSSLFLSLKLTTPHCTGLYLRPTLQNKAKCWRFRQYKCSINGCTIKHHKLLHNYVNDPATSSSQKKTFKKSSNTRRNKETFLEICRSGFINTYSFIDEDSSVPLINKDVFNFLDKDDVQQLLHCDLMDTNKMQHGTPQHLQ</sequence>
<reference evidence="2" key="1">
    <citation type="submission" date="2014-03" db="EMBL/GenBank/DDBJ databases">
        <authorList>
            <person name="Aksoy S."/>
            <person name="Warren W."/>
            <person name="Wilson R.K."/>
        </authorList>
    </citation>
    <scope>NUCLEOTIDE SEQUENCE [LARGE SCALE GENOMIC DNA]</scope>
    <source>
        <strain evidence="2">IAEA</strain>
    </source>
</reference>
<proteinExistence type="predicted"/>
<evidence type="ECO:0000313" key="1">
    <source>
        <dbReference type="EnsemblMetazoa" id="GPAI018339-PA"/>
    </source>
</evidence>
<accession>A0A1A9ZLH2</accession>
<organism evidence="1 2">
    <name type="scientific">Glossina pallidipes</name>
    <name type="common">Tsetse fly</name>
    <dbReference type="NCBI Taxonomy" id="7398"/>
    <lineage>
        <taxon>Eukaryota</taxon>
        <taxon>Metazoa</taxon>
        <taxon>Ecdysozoa</taxon>
        <taxon>Arthropoda</taxon>
        <taxon>Hexapoda</taxon>
        <taxon>Insecta</taxon>
        <taxon>Pterygota</taxon>
        <taxon>Neoptera</taxon>
        <taxon>Endopterygota</taxon>
        <taxon>Diptera</taxon>
        <taxon>Brachycera</taxon>
        <taxon>Muscomorpha</taxon>
        <taxon>Hippoboscoidea</taxon>
        <taxon>Glossinidae</taxon>
        <taxon>Glossina</taxon>
    </lineage>
</organism>
<dbReference type="AlphaFoldDB" id="A0A1A9ZLH2"/>
<dbReference type="Proteomes" id="UP000092445">
    <property type="component" value="Unassembled WGS sequence"/>
</dbReference>
<name>A0A1A9ZLH2_GLOPL</name>